<feature type="region of interest" description="Disordered" evidence="2">
    <location>
        <begin position="60"/>
        <end position="82"/>
    </location>
</feature>
<dbReference type="AlphaFoldDB" id="C2KHC5"/>
<sequence>MTTLEKQQEKLNQLAKKIKLEKEKIDKRFGHEIIRRLDLDYANLNQKEMARIVNQITSSLHADDLTKNNSSSMPQEGSKSYD</sequence>
<evidence type="ECO:0000313" key="3">
    <source>
        <dbReference type="EMBL" id="EEJ43333.1"/>
    </source>
</evidence>
<keyword evidence="1" id="KW-0175">Coiled coil</keyword>
<evidence type="ECO:0000256" key="2">
    <source>
        <dbReference type="SAM" id="MobiDB-lite"/>
    </source>
</evidence>
<reference evidence="3 4" key="1">
    <citation type="submission" date="2009-04" db="EMBL/GenBank/DDBJ databases">
        <authorList>
            <person name="Qin X."/>
            <person name="Bachman B."/>
            <person name="Battles P."/>
            <person name="Bell A."/>
            <person name="Bess C."/>
            <person name="Bickham C."/>
            <person name="Chaboub L."/>
            <person name="Chen D."/>
            <person name="Coyle M."/>
            <person name="Deiros D.R."/>
            <person name="Dinh H."/>
            <person name="Forbes L."/>
            <person name="Fowler G."/>
            <person name="Francisco L."/>
            <person name="Fu Q."/>
            <person name="Gubbala S."/>
            <person name="Hale W."/>
            <person name="Han Y."/>
            <person name="Hemphill L."/>
            <person name="Highlander S.K."/>
            <person name="Hirani K."/>
            <person name="Hogues M."/>
            <person name="Jackson L."/>
            <person name="Jakkamsetti A."/>
            <person name="Javaid M."/>
            <person name="Jiang H."/>
            <person name="Korchina V."/>
            <person name="Kovar C."/>
            <person name="Lara F."/>
            <person name="Lee S."/>
            <person name="Mata R."/>
            <person name="Mathew T."/>
            <person name="Moen C."/>
            <person name="Morales K."/>
            <person name="Munidasa M."/>
            <person name="Nazareth L."/>
            <person name="Ngo R."/>
            <person name="Nguyen L."/>
            <person name="Okwuonu G."/>
            <person name="Ongeri F."/>
            <person name="Patil S."/>
            <person name="Petrosino J."/>
            <person name="Pham C."/>
            <person name="Pham P."/>
            <person name="Pu L.-L."/>
            <person name="Puazo M."/>
            <person name="Raj R."/>
            <person name="Reid J."/>
            <person name="Rouhana J."/>
            <person name="Saada N."/>
            <person name="Shang Y."/>
            <person name="Simmons D."/>
            <person name="Thornton R."/>
            <person name="Warren J."/>
            <person name="Weissenberger G."/>
            <person name="Zhang J."/>
            <person name="Zhang L."/>
            <person name="Zhou C."/>
            <person name="Zhu D."/>
            <person name="Muzny D."/>
            <person name="Worley K."/>
            <person name="Gibbs R."/>
        </authorList>
    </citation>
    <scope>NUCLEOTIDE SEQUENCE [LARGE SCALE GENOMIC DNA]</scope>
    <source>
        <strain evidence="3 4">ATCC 19254</strain>
    </source>
</reference>
<proteinExistence type="predicted"/>
<dbReference type="Proteomes" id="UP000004283">
    <property type="component" value="Unassembled WGS sequence"/>
</dbReference>
<organism evidence="3 4">
    <name type="scientific">Leuconostoc mesenteroides subsp. cremoris ATCC 19254</name>
    <dbReference type="NCBI Taxonomy" id="586220"/>
    <lineage>
        <taxon>Bacteria</taxon>
        <taxon>Bacillati</taxon>
        <taxon>Bacillota</taxon>
        <taxon>Bacilli</taxon>
        <taxon>Lactobacillales</taxon>
        <taxon>Lactobacillaceae</taxon>
        <taxon>Leuconostoc</taxon>
    </lineage>
</organism>
<feature type="compositionally biased region" description="Polar residues" evidence="2">
    <location>
        <begin position="67"/>
        <end position="82"/>
    </location>
</feature>
<evidence type="ECO:0000256" key="1">
    <source>
        <dbReference type="SAM" id="Coils"/>
    </source>
</evidence>
<evidence type="ECO:0000313" key="4">
    <source>
        <dbReference type="Proteomes" id="UP000004283"/>
    </source>
</evidence>
<protein>
    <submittedName>
        <fullName evidence="3">Uncharacterized protein</fullName>
    </submittedName>
</protein>
<accession>C2KHC5</accession>
<feature type="coiled-coil region" evidence="1">
    <location>
        <begin position="1"/>
        <end position="28"/>
    </location>
</feature>
<dbReference type="EMBL" id="ACKV01000002">
    <property type="protein sequence ID" value="EEJ43333.1"/>
    <property type="molecule type" value="Genomic_DNA"/>
</dbReference>
<name>C2KHC5_LEUMC</name>
<dbReference type="RefSeq" id="WP_002816203.1">
    <property type="nucleotide sequence ID" value="NZ_GG693390.1"/>
</dbReference>
<comment type="caution">
    <text evidence="3">The sequence shown here is derived from an EMBL/GenBank/DDBJ whole genome shotgun (WGS) entry which is preliminary data.</text>
</comment>
<gene>
    <name evidence="3" type="ORF">HMPREF0555_0041</name>
</gene>
<dbReference type="HOGENOM" id="CLU_185202_0_0_9"/>